<proteinExistence type="predicted"/>
<feature type="compositionally biased region" description="Polar residues" evidence="1">
    <location>
        <begin position="180"/>
        <end position="194"/>
    </location>
</feature>
<dbReference type="EMBL" id="AYKW01000004">
    <property type="protein sequence ID" value="PIL34748.1"/>
    <property type="molecule type" value="Genomic_DNA"/>
</dbReference>
<feature type="compositionally biased region" description="Basic and acidic residues" evidence="1">
    <location>
        <begin position="112"/>
        <end position="127"/>
    </location>
</feature>
<feature type="compositionally biased region" description="Polar residues" evidence="1">
    <location>
        <begin position="47"/>
        <end position="59"/>
    </location>
</feature>
<dbReference type="Proteomes" id="UP000230002">
    <property type="component" value="Unassembled WGS sequence"/>
</dbReference>
<feature type="compositionally biased region" description="Low complexity" evidence="1">
    <location>
        <begin position="150"/>
        <end position="161"/>
    </location>
</feature>
<protein>
    <submittedName>
        <fullName evidence="2">Uncharacterized protein</fullName>
    </submittedName>
</protein>
<feature type="region of interest" description="Disordered" evidence="1">
    <location>
        <begin position="1"/>
        <end position="293"/>
    </location>
</feature>
<accession>A0A2G8SME7</accession>
<dbReference type="OrthoDB" id="3059771at2759"/>
<comment type="caution">
    <text evidence="2">The sequence shown here is derived from an EMBL/GenBank/DDBJ whole genome shotgun (WGS) entry which is preliminary data.</text>
</comment>
<feature type="compositionally biased region" description="Low complexity" evidence="1">
    <location>
        <begin position="1"/>
        <end position="15"/>
    </location>
</feature>
<keyword evidence="3" id="KW-1185">Reference proteome</keyword>
<reference evidence="2 3" key="1">
    <citation type="journal article" date="2015" name="Sci. Rep.">
        <title>Chromosome-level genome map provides insights into diverse defense mechanisms in the medicinal fungus Ganoderma sinense.</title>
        <authorList>
            <person name="Zhu Y."/>
            <person name="Xu J."/>
            <person name="Sun C."/>
            <person name="Zhou S."/>
            <person name="Xu H."/>
            <person name="Nelson D.R."/>
            <person name="Qian J."/>
            <person name="Song J."/>
            <person name="Luo H."/>
            <person name="Xiang L."/>
            <person name="Li Y."/>
            <person name="Xu Z."/>
            <person name="Ji A."/>
            <person name="Wang L."/>
            <person name="Lu S."/>
            <person name="Hayward A."/>
            <person name="Sun W."/>
            <person name="Li X."/>
            <person name="Schwartz D.C."/>
            <person name="Wang Y."/>
            <person name="Chen S."/>
        </authorList>
    </citation>
    <scope>NUCLEOTIDE SEQUENCE [LARGE SCALE GENOMIC DNA]</scope>
    <source>
        <strain evidence="2 3">ZZ0214-1</strain>
    </source>
</reference>
<evidence type="ECO:0000313" key="2">
    <source>
        <dbReference type="EMBL" id="PIL34748.1"/>
    </source>
</evidence>
<evidence type="ECO:0000313" key="3">
    <source>
        <dbReference type="Proteomes" id="UP000230002"/>
    </source>
</evidence>
<dbReference type="AlphaFoldDB" id="A0A2G8SME7"/>
<sequence>MEIARPLPSSLSSSSQPPPPLSHQRHRRPAFSGKLLGLFTTKGKPTPGQSRPVISQPQPLQGRIPARPKRAIAEVSNGENEPPVPSPRPRFRIQPSSDSNVASDHAVLRSSSPERKLHTPPRGDRVRPLPLKSALKKSALENASHPPSPDSGVLSSSSIPPETSLKSRRSKVTARVSGGTWMSFTSSSRNHATGASSDARDPRPSSDGTRQKKTVSFALEEVEAEAEPRSSTSKLVPLRASAPDELSHWDEIAQELDSPAPSRPSSVLKRKAEDYPEPRRTRTALPSRPGSPTVMRKAVFKPVASSPPVSYRRPLYSRPVPNHGDTKDLVARRLPQRTTSSKADRAPGLTFMGGIVDTALQECARDKIRSPPHNVKATARSMEGSPGVLRRITADIVPNERHSVVWDANERDTFAWGGTIILRDAKAASYFYPRHCIKDFHLEFCALPEPRSGLSPSSATTADPDAPPTYDWRTSYTGHFLKRHDVRQELDVARGIALEPDFVFVKPDDPDGAHAWMVHFWVPVPLALFARSVHRTFLCRAKIVVGGYDTPETVIPAGCIATGIESLKSEGFIKLAGGARDGRAEES</sequence>
<name>A0A2G8SME7_9APHY</name>
<feature type="compositionally biased region" description="Basic and acidic residues" evidence="1">
    <location>
        <begin position="270"/>
        <end position="280"/>
    </location>
</feature>
<organism evidence="2 3">
    <name type="scientific">Ganoderma sinense ZZ0214-1</name>
    <dbReference type="NCBI Taxonomy" id="1077348"/>
    <lineage>
        <taxon>Eukaryota</taxon>
        <taxon>Fungi</taxon>
        <taxon>Dikarya</taxon>
        <taxon>Basidiomycota</taxon>
        <taxon>Agaricomycotina</taxon>
        <taxon>Agaricomycetes</taxon>
        <taxon>Polyporales</taxon>
        <taxon>Polyporaceae</taxon>
        <taxon>Ganoderma</taxon>
    </lineage>
</organism>
<gene>
    <name evidence="2" type="ORF">GSI_02535</name>
</gene>
<evidence type="ECO:0000256" key="1">
    <source>
        <dbReference type="SAM" id="MobiDB-lite"/>
    </source>
</evidence>
<feature type="compositionally biased region" description="Low complexity" evidence="1">
    <location>
        <begin position="128"/>
        <end position="137"/>
    </location>
</feature>